<organism evidence="1">
    <name type="scientific">Anguilla anguilla</name>
    <name type="common">European freshwater eel</name>
    <name type="synonym">Muraena anguilla</name>
    <dbReference type="NCBI Taxonomy" id="7936"/>
    <lineage>
        <taxon>Eukaryota</taxon>
        <taxon>Metazoa</taxon>
        <taxon>Chordata</taxon>
        <taxon>Craniata</taxon>
        <taxon>Vertebrata</taxon>
        <taxon>Euteleostomi</taxon>
        <taxon>Actinopterygii</taxon>
        <taxon>Neopterygii</taxon>
        <taxon>Teleostei</taxon>
        <taxon>Anguilliformes</taxon>
        <taxon>Anguillidae</taxon>
        <taxon>Anguilla</taxon>
    </lineage>
</organism>
<accession>A0A0E9PEP0</accession>
<name>A0A0E9PEP0_ANGAN</name>
<protein>
    <submittedName>
        <fullName evidence="1">Uncharacterized protein</fullName>
    </submittedName>
</protein>
<proteinExistence type="predicted"/>
<dbReference type="EMBL" id="GBXM01105476">
    <property type="protein sequence ID" value="JAH03101.1"/>
    <property type="molecule type" value="Transcribed_RNA"/>
</dbReference>
<reference evidence="1" key="2">
    <citation type="journal article" date="2015" name="Fish Shellfish Immunol.">
        <title>Early steps in the European eel (Anguilla anguilla)-Vibrio vulnificus interaction in the gills: Role of the RtxA13 toxin.</title>
        <authorList>
            <person name="Callol A."/>
            <person name="Pajuelo D."/>
            <person name="Ebbesson L."/>
            <person name="Teles M."/>
            <person name="MacKenzie S."/>
            <person name="Amaro C."/>
        </authorList>
    </citation>
    <scope>NUCLEOTIDE SEQUENCE</scope>
</reference>
<reference evidence="1" key="1">
    <citation type="submission" date="2014-11" db="EMBL/GenBank/DDBJ databases">
        <authorList>
            <person name="Amaro Gonzalez C."/>
        </authorList>
    </citation>
    <scope>NUCLEOTIDE SEQUENCE</scope>
</reference>
<dbReference type="AlphaFoldDB" id="A0A0E9PEP0"/>
<sequence>MPRCRFSFGKANVWESKTKPCFGPVVTCDAPYSYASVI</sequence>
<evidence type="ECO:0000313" key="1">
    <source>
        <dbReference type="EMBL" id="JAH03101.1"/>
    </source>
</evidence>